<dbReference type="InterPro" id="IPR038488">
    <property type="entry name" value="Integrase_DNA-bd_sf"/>
</dbReference>
<dbReference type="Pfam" id="PF13356">
    <property type="entry name" value="Arm-DNA-bind_3"/>
    <property type="match status" value="1"/>
</dbReference>
<evidence type="ECO:0000259" key="5">
    <source>
        <dbReference type="PROSITE" id="PS51898"/>
    </source>
</evidence>
<keyword evidence="4" id="KW-0233">DNA recombination</keyword>
<dbReference type="GO" id="GO:0015074">
    <property type="term" value="P:DNA integration"/>
    <property type="evidence" value="ECO:0007669"/>
    <property type="project" value="UniProtKB-KW"/>
</dbReference>
<evidence type="ECO:0000256" key="3">
    <source>
        <dbReference type="ARBA" id="ARBA00023125"/>
    </source>
</evidence>
<dbReference type="InterPro" id="IPR050808">
    <property type="entry name" value="Phage_Integrase"/>
</dbReference>
<dbReference type="AlphaFoldDB" id="A0A7W4P4F7"/>
<dbReference type="Pfam" id="PF22022">
    <property type="entry name" value="Phage_int_M"/>
    <property type="match status" value="1"/>
</dbReference>
<organism evidence="6 7">
    <name type="scientific">Gluconacetobacter johannae</name>
    <dbReference type="NCBI Taxonomy" id="112140"/>
    <lineage>
        <taxon>Bacteria</taxon>
        <taxon>Pseudomonadati</taxon>
        <taxon>Pseudomonadota</taxon>
        <taxon>Alphaproteobacteria</taxon>
        <taxon>Acetobacterales</taxon>
        <taxon>Acetobacteraceae</taxon>
        <taxon>Gluconacetobacter</taxon>
    </lineage>
</organism>
<dbReference type="Pfam" id="PF00589">
    <property type="entry name" value="Phage_integrase"/>
    <property type="match status" value="1"/>
</dbReference>
<evidence type="ECO:0000313" key="7">
    <source>
        <dbReference type="Proteomes" id="UP000561066"/>
    </source>
</evidence>
<dbReference type="InterPro" id="IPR013762">
    <property type="entry name" value="Integrase-like_cat_sf"/>
</dbReference>
<dbReference type="Gene3D" id="1.10.150.130">
    <property type="match status" value="1"/>
</dbReference>
<feature type="domain" description="Tyr recombinase" evidence="5">
    <location>
        <begin position="209"/>
        <end position="392"/>
    </location>
</feature>
<keyword evidence="3" id="KW-0238">DNA-binding</keyword>
<keyword evidence="7" id="KW-1185">Reference proteome</keyword>
<comment type="caution">
    <text evidence="6">The sequence shown here is derived from an EMBL/GenBank/DDBJ whole genome shotgun (WGS) entry which is preliminary data.</text>
</comment>
<reference evidence="6 7" key="1">
    <citation type="submission" date="2020-04" db="EMBL/GenBank/DDBJ databases">
        <title>Description of novel Gluconacetobacter.</title>
        <authorList>
            <person name="Sombolestani A."/>
        </authorList>
    </citation>
    <scope>NUCLEOTIDE SEQUENCE [LARGE SCALE GENOMIC DNA]</scope>
    <source>
        <strain evidence="6 7">LMG 21312</strain>
    </source>
</reference>
<dbReference type="GO" id="GO:0003677">
    <property type="term" value="F:DNA binding"/>
    <property type="evidence" value="ECO:0007669"/>
    <property type="project" value="UniProtKB-KW"/>
</dbReference>
<dbReference type="InterPro" id="IPR025166">
    <property type="entry name" value="Integrase_DNA_bind_dom"/>
</dbReference>
<dbReference type="InterPro" id="IPR002104">
    <property type="entry name" value="Integrase_catalytic"/>
</dbReference>
<protein>
    <submittedName>
        <fullName evidence="6">Tyrosine-type recombinase/integrase</fullName>
    </submittedName>
</protein>
<dbReference type="PANTHER" id="PTHR30629">
    <property type="entry name" value="PROPHAGE INTEGRASE"/>
    <property type="match status" value="1"/>
</dbReference>
<accession>A0A7W4P4F7</accession>
<dbReference type="SUPFAM" id="SSF56349">
    <property type="entry name" value="DNA breaking-rejoining enzymes"/>
    <property type="match status" value="1"/>
</dbReference>
<dbReference type="GO" id="GO:0006310">
    <property type="term" value="P:DNA recombination"/>
    <property type="evidence" value="ECO:0007669"/>
    <property type="project" value="UniProtKB-KW"/>
</dbReference>
<evidence type="ECO:0000256" key="2">
    <source>
        <dbReference type="ARBA" id="ARBA00022908"/>
    </source>
</evidence>
<dbReference type="Proteomes" id="UP000561066">
    <property type="component" value="Unassembled WGS sequence"/>
</dbReference>
<evidence type="ECO:0000256" key="1">
    <source>
        <dbReference type="ARBA" id="ARBA00008857"/>
    </source>
</evidence>
<dbReference type="Gene3D" id="3.30.160.390">
    <property type="entry name" value="Integrase, DNA-binding domain"/>
    <property type="match status" value="1"/>
</dbReference>
<dbReference type="EMBL" id="JABEQH010000020">
    <property type="protein sequence ID" value="MBB2177012.1"/>
    <property type="molecule type" value="Genomic_DNA"/>
</dbReference>
<dbReference type="CDD" id="cd00801">
    <property type="entry name" value="INT_P4_C"/>
    <property type="match status" value="1"/>
</dbReference>
<proteinExistence type="inferred from homology"/>
<gene>
    <name evidence="6" type="ORF">HLH21_13965</name>
</gene>
<sequence>MAGFKFTLRSVESAVCPPDKKDVLFFDTTTRGFGLRVSSSGGKMFLAQYSVGKAKRRVPLGAFGVLTIEEARAQARAVLGEAAKGGDPMAERKAMKKAELVAAADASFTFETLATSWAEAREGERRESYLNEAKAALLRAFPDWRKQPASSITVADAVKALDAIREAKSVVTANRALAYARAAYGWAVKRQKLTINPFQGLERLGREQSRERVLTVTELRAIWEACGKITPTLGAYVRVLMLTLQRREEVASMRWAELDDLENPTTWTLPRERAKNGRTHVVHLSAPVREIIRALPRIEGNPFVFAGRAKGSIGAYSYAKNAIEKEMAEQKITLTDWRLHDFRRSGVTWLATHGVPPHVADRILNHVSGTISGVAAVYQRAEFLTERRDALDLWAGAVVQ</sequence>
<keyword evidence="2" id="KW-0229">DNA integration</keyword>
<dbReference type="InterPro" id="IPR011010">
    <property type="entry name" value="DNA_brk_join_enz"/>
</dbReference>
<dbReference type="PROSITE" id="PS51898">
    <property type="entry name" value="TYR_RECOMBINASE"/>
    <property type="match status" value="1"/>
</dbReference>
<comment type="similarity">
    <text evidence="1">Belongs to the 'phage' integrase family.</text>
</comment>
<evidence type="ECO:0000256" key="4">
    <source>
        <dbReference type="ARBA" id="ARBA00023172"/>
    </source>
</evidence>
<dbReference type="InterPro" id="IPR053876">
    <property type="entry name" value="Phage_int_M"/>
</dbReference>
<name>A0A7W4P4F7_9PROT</name>
<dbReference type="Gene3D" id="1.10.443.10">
    <property type="entry name" value="Intergrase catalytic core"/>
    <property type="match status" value="1"/>
</dbReference>
<dbReference type="InterPro" id="IPR010998">
    <property type="entry name" value="Integrase_recombinase_N"/>
</dbReference>
<evidence type="ECO:0000313" key="6">
    <source>
        <dbReference type="EMBL" id="MBB2177012.1"/>
    </source>
</evidence>
<dbReference type="PANTHER" id="PTHR30629:SF2">
    <property type="entry name" value="PROPHAGE INTEGRASE INTS-RELATED"/>
    <property type="match status" value="1"/>
</dbReference>